<organism evidence="2 3">
    <name type="scientific">Halorussus caseinilyticus</name>
    <dbReference type="NCBI Taxonomy" id="3034025"/>
    <lineage>
        <taxon>Archaea</taxon>
        <taxon>Methanobacteriati</taxon>
        <taxon>Methanobacteriota</taxon>
        <taxon>Stenosarchaea group</taxon>
        <taxon>Halobacteria</taxon>
        <taxon>Halobacteriales</taxon>
        <taxon>Haladaptataceae</taxon>
        <taxon>Halorussus</taxon>
    </lineage>
</organism>
<gene>
    <name evidence="2" type="ORF">ACFQJ6_02270</name>
</gene>
<feature type="domain" description="PIN" evidence="1">
    <location>
        <begin position="3"/>
        <end position="132"/>
    </location>
</feature>
<dbReference type="Proteomes" id="UP001596407">
    <property type="component" value="Unassembled WGS sequence"/>
</dbReference>
<dbReference type="InterPro" id="IPR002716">
    <property type="entry name" value="PIN_dom"/>
</dbReference>
<dbReference type="PANTHER" id="PTHR42188:SF1">
    <property type="entry name" value="23S RRNA-SPECIFIC ENDONUCLEASE VAPC20"/>
    <property type="match status" value="1"/>
</dbReference>
<name>A0ABD5WER2_9EURY</name>
<protein>
    <submittedName>
        <fullName evidence="2">Type II toxin-antitoxin system VapC family toxin</fullName>
    </submittedName>
</protein>
<keyword evidence="3" id="KW-1185">Reference proteome</keyword>
<accession>A0ABD5WER2</accession>
<dbReference type="PANTHER" id="PTHR42188">
    <property type="entry name" value="23S RRNA-SPECIFIC ENDONUCLEASE VAPC20"/>
    <property type="match status" value="1"/>
</dbReference>
<sequence length="145" mass="16406">MSIFIDTGVFYAHHDEDAARHETAKAFFDRVLDGDFGQPYTNDYILDEAVTLTRRRTNDVTAATTIADRILGNDPYPDVLTFDHVTPDIFRAAFECFTTYDDHTLSFTDATTIAHSQLRDIDSIASFDDDFDGIHERTDPSIVTM</sequence>
<reference evidence="2 3" key="1">
    <citation type="journal article" date="2019" name="Int. J. Syst. Evol. Microbiol.">
        <title>The Global Catalogue of Microorganisms (GCM) 10K type strain sequencing project: providing services to taxonomists for standard genome sequencing and annotation.</title>
        <authorList>
            <consortium name="The Broad Institute Genomics Platform"/>
            <consortium name="The Broad Institute Genome Sequencing Center for Infectious Disease"/>
            <person name="Wu L."/>
            <person name="Ma J."/>
        </authorList>
    </citation>
    <scope>NUCLEOTIDE SEQUENCE [LARGE SCALE GENOMIC DNA]</scope>
    <source>
        <strain evidence="2 3">DT72</strain>
    </source>
</reference>
<comment type="caution">
    <text evidence="2">The sequence shown here is derived from an EMBL/GenBank/DDBJ whole genome shotgun (WGS) entry which is preliminary data.</text>
</comment>
<dbReference type="SUPFAM" id="SSF88723">
    <property type="entry name" value="PIN domain-like"/>
    <property type="match status" value="1"/>
</dbReference>
<dbReference type="Pfam" id="PF01850">
    <property type="entry name" value="PIN"/>
    <property type="match status" value="1"/>
</dbReference>
<dbReference type="InterPro" id="IPR039018">
    <property type="entry name" value="VapC20-like"/>
</dbReference>
<dbReference type="EMBL" id="JBHSZH010000002">
    <property type="protein sequence ID" value="MFC7079136.1"/>
    <property type="molecule type" value="Genomic_DNA"/>
</dbReference>
<evidence type="ECO:0000313" key="3">
    <source>
        <dbReference type="Proteomes" id="UP001596407"/>
    </source>
</evidence>
<dbReference type="AlphaFoldDB" id="A0ABD5WER2"/>
<dbReference type="InterPro" id="IPR029060">
    <property type="entry name" value="PIN-like_dom_sf"/>
</dbReference>
<dbReference type="RefSeq" id="WP_382208650.1">
    <property type="nucleotide sequence ID" value="NZ_JBHSZH010000002.1"/>
</dbReference>
<proteinExistence type="predicted"/>
<evidence type="ECO:0000313" key="2">
    <source>
        <dbReference type="EMBL" id="MFC7079136.1"/>
    </source>
</evidence>
<evidence type="ECO:0000259" key="1">
    <source>
        <dbReference type="Pfam" id="PF01850"/>
    </source>
</evidence>
<dbReference type="Gene3D" id="3.40.50.1010">
    <property type="entry name" value="5'-nuclease"/>
    <property type="match status" value="1"/>
</dbReference>